<comment type="caution">
    <text evidence="1">The sequence shown here is derived from an EMBL/GenBank/DDBJ whole genome shotgun (WGS) entry which is preliminary data.</text>
</comment>
<name>A0AA37PEE1_9PEZI</name>
<organism evidence="1 2">
    <name type="scientific">Colletotrichum spaethianum</name>
    <dbReference type="NCBI Taxonomy" id="700344"/>
    <lineage>
        <taxon>Eukaryota</taxon>
        <taxon>Fungi</taxon>
        <taxon>Dikarya</taxon>
        <taxon>Ascomycota</taxon>
        <taxon>Pezizomycotina</taxon>
        <taxon>Sordariomycetes</taxon>
        <taxon>Hypocreomycetidae</taxon>
        <taxon>Glomerellales</taxon>
        <taxon>Glomerellaceae</taxon>
        <taxon>Colletotrichum</taxon>
        <taxon>Colletotrichum spaethianum species complex</taxon>
    </lineage>
</organism>
<dbReference type="GeneID" id="73331660"/>
<evidence type="ECO:0000313" key="2">
    <source>
        <dbReference type="Proteomes" id="UP001055115"/>
    </source>
</evidence>
<dbReference type="AlphaFoldDB" id="A0AA37PEE1"/>
<reference evidence="1 2" key="1">
    <citation type="submission" date="2022-03" db="EMBL/GenBank/DDBJ databases">
        <title>Genome data of Colletotrichum spp.</title>
        <authorList>
            <person name="Utami Y.D."/>
            <person name="Hiruma K."/>
        </authorList>
    </citation>
    <scope>NUCLEOTIDE SEQUENCE [LARGE SCALE GENOMIC DNA]</scope>
    <source>
        <strain evidence="1 2">MAFF 239500</strain>
    </source>
</reference>
<keyword evidence="2" id="KW-1185">Reference proteome</keyword>
<accession>A0AA37PEE1</accession>
<dbReference type="RefSeq" id="XP_049133027.1">
    <property type="nucleotide sequence ID" value="XM_049277070.1"/>
</dbReference>
<proteinExistence type="predicted"/>
<protein>
    <submittedName>
        <fullName evidence="1">Peptidase S41 family protein ustP</fullName>
    </submittedName>
</protein>
<gene>
    <name evidence="1" type="ORF">ColSpa_10858</name>
</gene>
<dbReference type="SUPFAM" id="SSF52096">
    <property type="entry name" value="ClpP/crotonase"/>
    <property type="match status" value="1"/>
</dbReference>
<evidence type="ECO:0000313" key="1">
    <source>
        <dbReference type="EMBL" id="GKT50677.1"/>
    </source>
</evidence>
<dbReference type="EMBL" id="BQXU01000039">
    <property type="protein sequence ID" value="GKT50677.1"/>
    <property type="molecule type" value="Genomic_DNA"/>
</dbReference>
<dbReference type="Proteomes" id="UP001055115">
    <property type="component" value="Unassembled WGS sequence"/>
</dbReference>
<sequence length="180" mass="20109">MHKRFEVPRKTGKTEVPIHRIQPGFTPALAGYPKVFVIHKDNYLFNESALKDTAVLAVNLFLSPNQTGGKATLPSNVLTGLLDFSRVSAEFVETSRKQGKSRLIINLQGNSGGLVWNAMSLYATLFPNNSKAHMKMRVHAHHLLDWVRTMLGKMGANIKTMPYPVRSSGFLDKDLKNFTD</sequence>
<dbReference type="InterPro" id="IPR029045">
    <property type="entry name" value="ClpP/crotonase-like_dom_sf"/>
</dbReference>